<dbReference type="Proteomes" id="UP000224634">
    <property type="component" value="Unassembled WGS sequence"/>
</dbReference>
<feature type="compositionally biased region" description="Polar residues" evidence="1">
    <location>
        <begin position="543"/>
        <end position="555"/>
    </location>
</feature>
<dbReference type="AlphaFoldDB" id="A0A2B7YH99"/>
<feature type="region of interest" description="Disordered" evidence="1">
    <location>
        <begin position="140"/>
        <end position="170"/>
    </location>
</feature>
<gene>
    <name evidence="2" type="ORF">AJ80_03546</name>
</gene>
<feature type="compositionally biased region" description="Polar residues" evidence="1">
    <location>
        <begin position="344"/>
        <end position="386"/>
    </location>
</feature>
<feature type="compositionally biased region" description="Low complexity" evidence="1">
    <location>
        <begin position="12"/>
        <end position="22"/>
    </location>
</feature>
<reference evidence="2 3" key="1">
    <citation type="submission" date="2017-10" db="EMBL/GenBank/DDBJ databases">
        <title>Comparative genomics in systemic dimorphic fungi from Ajellomycetaceae.</title>
        <authorList>
            <person name="Munoz J.F."/>
            <person name="Mcewen J.G."/>
            <person name="Clay O.K."/>
            <person name="Cuomo C.A."/>
        </authorList>
    </citation>
    <scope>NUCLEOTIDE SEQUENCE [LARGE SCALE GENOMIC DNA]</scope>
    <source>
        <strain evidence="2 3">UAMH7299</strain>
    </source>
</reference>
<organism evidence="2 3">
    <name type="scientific">Polytolypa hystricis (strain UAMH7299)</name>
    <dbReference type="NCBI Taxonomy" id="1447883"/>
    <lineage>
        <taxon>Eukaryota</taxon>
        <taxon>Fungi</taxon>
        <taxon>Dikarya</taxon>
        <taxon>Ascomycota</taxon>
        <taxon>Pezizomycotina</taxon>
        <taxon>Eurotiomycetes</taxon>
        <taxon>Eurotiomycetidae</taxon>
        <taxon>Onygenales</taxon>
        <taxon>Onygenales incertae sedis</taxon>
        <taxon>Polytolypa</taxon>
    </lineage>
</organism>
<accession>A0A2B7YH99</accession>
<comment type="caution">
    <text evidence="2">The sequence shown here is derived from an EMBL/GenBank/DDBJ whole genome shotgun (WGS) entry which is preliminary data.</text>
</comment>
<evidence type="ECO:0000313" key="2">
    <source>
        <dbReference type="EMBL" id="PGH20401.1"/>
    </source>
</evidence>
<feature type="compositionally biased region" description="Basic and acidic residues" evidence="1">
    <location>
        <begin position="308"/>
        <end position="317"/>
    </location>
</feature>
<feature type="region of interest" description="Disordered" evidence="1">
    <location>
        <begin position="301"/>
        <end position="475"/>
    </location>
</feature>
<evidence type="ECO:0000256" key="1">
    <source>
        <dbReference type="SAM" id="MobiDB-lite"/>
    </source>
</evidence>
<protein>
    <recommendedName>
        <fullName evidence="4">TeaA receptor TeaR</fullName>
    </recommendedName>
</protein>
<feature type="compositionally biased region" description="Polar residues" evidence="1">
    <location>
        <begin position="82"/>
        <end position="100"/>
    </location>
</feature>
<dbReference type="EMBL" id="PDNA01000040">
    <property type="protein sequence ID" value="PGH20401.1"/>
    <property type="molecule type" value="Genomic_DNA"/>
</dbReference>
<feature type="region of interest" description="Disordered" evidence="1">
    <location>
        <begin position="188"/>
        <end position="264"/>
    </location>
</feature>
<name>A0A2B7YH99_POLH7</name>
<evidence type="ECO:0000313" key="3">
    <source>
        <dbReference type="Proteomes" id="UP000224634"/>
    </source>
</evidence>
<feature type="compositionally biased region" description="Basic and acidic residues" evidence="1">
    <location>
        <begin position="1"/>
        <end position="11"/>
    </location>
</feature>
<dbReference type="OrthoDB" id="418495at2759"/>
<sequence>MAEAAARHSADDPLSSPSSAVSGKEHHQQLWDLSVPNGQEQQQQQHNNAYVPTAKSRTSHDSTQTHPKPTYKHAQPHAVNGTALSRNSSVSGPKQGTVNEQGYLVPHRLDALGRRQTNPSRAGSEADSLLDLYGRESANRSAVSVMESGEKKGDKGSAFTVGDDDPENTNWIHRDKLARIESEELQQFGIQLHQRKGRTGSKSSRGRGLSHDSYSNGVNGSADAAEPWPGSSRDEKRQRIASPAPVENIEHEQSDDDGPIVFDDPRLPEEIAAESYEEQNGFRVYRMPGLRKSSSKIPVFASSIHPIPLEHLERETPLSRTRNNTLGSGDDESISYSKNRHVSDQTSPAAQLDTSDPAPISTTPPQGSRPGSGNNTNSPQSSTSAPKSPVKHPRKTSNPSNNRKSSTAQKPKATASSSSSNQRPVTRSGENRPEGDPPWLATMYKPDPRLPPDQQILPTHARRMQREIWEKEGKLPSTYDREFAPLAIQSDIFATPKAESEKPPEEPPSEYSAPPLLPPVTKSLDPSNRPGTSGTDRGYKTIPTVQTPAVSQTPKQHPRPIPVNSPPEEKGCGCCIIM</sequence>
<proteinExistence type="predicted"/>
<dbReference type="STRING" id="1447883.A0A2B7YH99"/>
<feature type="compositionally biased region" description="Polar residues" evidence="1">
    <location>
        <begin position="318"/>
        <end position="327"/>
    </location>
</feature>
<feature type="region of interest" description="Disordered" evidence="1">
    <location>
        <begin position="1"/>
        <end position="102"/>
    </location>
</feature>
<feature type="compositionally biased region" description="Polar residues" evidence="1">
    <location>
        <begin position="396"/>
        <end position="425"/>
    </location>
</feature>
<feature type="region of interest" description="Disordered" evidence="1">
    <location>
        <begin position="492"/>
        <end position="572"/>
    </location>
</feature>
<evidence type="ECO:0008006" key="4">
    <source>
        <dbReference type="Google" id="ProtNLM"/>
    </source>
</evidence>
<feature type="compositionally biased region" description="Polar residues" evidence="1">
    <location>
        <begin position="524"/>
        <end position="535"/>
    </location>
</feature>
<feature type="compositionally biased region" description="Basic and acidic residues" evidence="1">
    <location>
        <begin position="464"/>
        <end position="475"/>
    </location>
</feature>
<keyword evidence="3" id="KW-1185">Reference proteome</keyword>